<dbReference type="NCBIfam" id="TIGR00556">
    <property type="entry name" value="pantethn_trn"/>
    <property type="match status" value="1"/>
</dbReference>
<dbReference type="GO" id="GO:0000287">
    <property type="term" value="F:magnesium ion binding"/>
    <property type="evidence" value="ECO:0007669"/>
    <property type="project" value="InterPro"/>
</dbReference>
<evidence type="ECO:0000256" key="2">
    <source>
        <dbReference type="ARBA" id="ARBA00022723"/>
    </source>
</evidence>
<dbReference type="GO" id="GO:0008897">
    <property type="term" value="F:holo-[acyl-carrier-protein] synthase activity"/>
    <property type="evidence" value="ECO:0007669"/>
    <property type="project" value="UniProtKB-EC"/>
</dbReference>
<accession>A0A087BMC2</accession>
<feature type="domain" description="4'-phosphopantetheinyl transferase" evidence="4">
    <location>
        <begin position="36"/>
        <end position="131"/>
    </location>
</feature>
<dbReference type="InterPro" id="IPR037143">
    <property type="entry name" value="4-PPantetheinyl_Trfase_dom_sf"/>
</dbReference>
<evidence type="ECO:0000256" key="1">
    <source>
        <dbReference type="ARBA" id="ARBA00022679"/>
    </source>
</evidence>
<evidence type="ECO:0000256" key="3">
    <source>
        <dbReference type="ARBA" id="ARBA00022842"/>
    </source>
</evidence>
<dbReference type="InterPro" id="IPR008278">
    <property type="entry name" value="4-PPantetheinyl_Trfase_dom"/>
</dbReference>
<dbReference type="InterPro" id="IPR004568">
    <property type="entry name" value="Ppantetheine-prot_Trfase_dom"/>
</dbReference>
<evidence type="ECO:0000313" key="5">
    <source>
        <dbReference type="EMBL" id="KFI72172.1"/>
    </source>
</evidence>
<gene>
    <name evidence="5" type="ORF">BMIN_0061</name>
</gene>
<comment type="caution">
    <text evidence="5">The sequence shown here is derived from an EMBL/GenBank/DDBJ whole genome shotgun (WGS) entry which is preliminary data.</text>
</comment>
<organism evidence="5 6">
    <name type="scientific">Bifidobacterium minimum</name>
    <dbReference type="NCBI Taxonomy" id="1693"/>
    <lineage>
        <taxon>Bacteria</taxon>
        <taxon>Bacillati</taxon>
        <taxon>Actinomycetota</taxon>
        <taxon>Actinomycetes</taxon>
        <taxon>Bifidobacteriales</taxon>
        <taxon>Bifidobacteriaceae</taxon>
        <taxon>Bifidobacterium</taxon>
    </lineage>
</organism>
<dbReference type="Proteomes" id="UP000029014">
    <property type="component" value="Unassembled WGS sequence"/>
</dbReference>
<evidence type="ECO:0000259" key="4">
    <source>
        <dbReference type="Pfam" id="PF01648"/>
    </source>
</evidence>
<dbReference type="eggNOG" id="COG0736">
    <property type="taxonomic scope" value="Bacteria"/>
</dbReference>
<dbReference type="AlphaFoldDB" id="A0A087BMC2"/>
<keyword evidence="6" id="KW-1185">Reference proteome</keyword>
<sequence>MMDARVRWRGEPSMAVGGCVVAVEDTAVEDAASVLGVGCDVVDVPAFREEIALPGSRMGLLFSVRERRQCRSRALSQGSDAAMHLAARWAGKESVIKAWCQALGESDFPYSPDDVPWSRIEILGDRRSVPHVVMDDVVRGVLRAGLDACGGMSPRGPVPPDGMMSPRWRLSLSHDGDRAMAFAVLSACRLVAVGGKRVYSHELPHGDTRT</sequence>
<dbReference type="STRING" id="1693.BMIN_0061"/>
<reference evidence="5 6" key="1">
    <citation type="submission" date="2014-03" db="EMBL/GenBank/DDBJ databases">
        <title>Genomics of Bifidobacteria.</title>
        <authorList>
            <person name="Ventura M."/>
            <person name="Milani C."/>
            <person name="Lugli G.A."/>
        </authorList>
    </citation>
    <scope>NUCLEOTIDE SEQUENCE [LARGE SCALE GENOMIC DNA]</scope>
    <source>
        <strain evidence="5 6">LMG 11592</strain>
    </source>
</reference>
<keyword evidence="2" id="KW-0479">Metal-binding</keyword>
<keyword evidence="3" id="KW-0460">Magnesium</keyword>
<name>A0A087BMC2_9BIFI</name>
<keyword evidence="1 5" id="KW-0808">Transferase</keyword>
<dbReference type="EMBL" id="JGZD01000009">
    <property type="protein sequence ID" value="KFI72172.1"/>
    <property type="molecule type" value="Genomic_DNA"/>
</dbReference>
<dbReference type="SUPFAM" id="SSF56214">
    <property type="entry name" value="4'-phosphopantetheinyl transferase"/>
    <property type="match status" value="1"/>
</dbReference>
<evidence type="ECO:0000313" key="6">
    <source>
        <dbReference type="Proteomes" id="UP000029014"/>
    </source>
</evidence>
<dbReference type="Pfam" id="PF01648">
    <property type="entry name" value="ACPS"/>
    <property type="match status" value="1"/>
</dbReference>
<dbReference type="Gene3D" id="3.90.470.20">
    <property type="entry name" value="4'-phosphopantetheinyl transferase domain"/>
    <property type="match status" value="1"/>
</dbReference>
<dbReference type="EC" id="2.7.8.7" evidence="5"/>
<dbReference type="GO" id="GO:0006633">
    <property type="term" value="P:fatty acid biosynthetic process"/>
    <property type="evidence" value="ECO:0007669"/>
    <property type="project" value="InterPro"/>
</dbReference>
<proteinExistence type="predicted"/>
<protein>
    <submittedName>
        <fullName evidence="5">4'-phosphopantetheinyl transferase</fullName>
        <ecNumber evidence="5">2.7.8.7</ecNumber>
    </submittedName>
</protein>